<dbReference type="PIRSF" id="PIRSF000103">
    <property type="entry name" value="HIBADH"/>
    <property type="match status" value="1"/>
</dbReference>
<dbReference type="KEGG" id="shv:AAT16_12990"/>
<dbReference type="OrthoDB" id="9786703at2"/>
<proteinExistence type="inferred from homology"/>
<keyword evidence="12" id="KW-1185">Reference proteome</keyword>
<organism evidence="11 13">
    <name type="scientific">Salinicoccus halodurans</name>
    <dbReference type="NCBI Taxonomy" id="407035"/>
    <lineage>
        <taxon>Bacteria</taxon>
        <taxon>Bacillati</taxon>
        <taxon>Bacillota</taxon>
        <taxon>Bacilli</taxon>
        <taxon>Bacillales</taxon>
        <taxon>Staphylococcaceae</taxon>
        <taxon>Salinicoccus</taxon>
    </lineage>
</organism>
<dbReference type="AlphaFoldDB" id="A0A0F7HPD7"/>
<dbReference type="EC" id="1.1.1.44" evidence="2"/>
<evidence type="ECO:0000256" key="3">
    <source>
        <dbReference type="ARBA" id="ARBA00018193"/>
    </source>
</evidence>
<evidence type="ECO:0000256" key="4">
    <source>
        <dbReference type="ARBA" id="ARBA00023002"/>
    </source>
</evidence>
<dbReference type="RefSeq" id="WP_046791196.1">
    <property type="nucleotide sequence ID" value="NZ_CP011366.1"/>
</dbReference>
<comment type="similarity">
    <text evidence="1">Belongs to the HIBADH-related family.</text>
</comment>
<evidence type="ECO:0000313" key="10">
    <source>
        <dbReference type="EMBL" id="AKG75019.1"/>
    </source>
</evidence>
<accession>A0A0F7HPD7</accession>
<dbReference type="Gene3D" id="3.40.50.720">
    <property type="entry name" value="NAD(P)-binding Rossmann-like Domain"/>
    <property type="match status" value="1"/>
</dbReference>
<evidence type="ECO:0000259" key="9">
    <source>
        <dbReference type="Pfam" id="PF14833"/>
    </source>
</evidence>
<keyword evidence="4 10" id="KW-0560">Oxidoreductase</keyword>
<dbReference type="Proteomes" id="UP000183090">
    <property type="component" value="Unassembled WGS sequence"/>
</dbReference>
<comment type="catalytic activity">
    <reaction evidence="6">
        <text>6-phospho-D-gluconate + NADP(+) = D-ribulose 5-phosphate + CO2 + NADPH</text>
        <dbReference type="Rhea" id="RHEA:10116"/>
        <dbReference type="ChEBI" id="CHEBI:16526"/>
        <dbReference type="ChEBI" id="CHEBI:57783"/>
        <dbReference type="ChEBI" id="CHEBI:58121"/>
        <dbReference type="ChEBI" id="CHEBI:58349"/>
        <dbReference type="ChEBI" id="CHEBI:58759"/>
        <dbReference type="EC" id="1.1.1.44"/>
    </reaction>
</comment>
<dbReference type="Pfam" id="PF14833">
    <property type="entry name" value="NAD_binding_11"/>
    <property type="match status" value="1"/>
</dbReference>
<dbReference type="PROSITE" id="PS00895">
    <property type="entry name" value="3_HYDROXYISOBUT_DH"/>
    <property type="match status" value="1"/>
</dbReference>
<gene>
    <name evidence="10" type="primary">garR</name>
    <name evidence="10" type="ORF">AAT16_12990</name>
    <name evidence="11" type="ORF">SAMN05216235_1031</name>
</gene>
<dbReference type="Pfam" id="PF03446">
    <property type="entry name" value="NAD_binding_2"/>
    <property type="match status" value="1"/>
</dbReference>
<dbReference type="InterPro" id="IPR015815">
    <property type="entry name" value="HIBADH-related"/>
</dbReference>
<reference evidence="12" key="2">
    <citation type="submission" date="2015-04" db="EMBL/GenBank/DDBJ databases">
        <title>Complete genome sequence of Salinicoccus halodurans strain H3B36, isolated from the Qaidam basin of China.</title>
        <authorList>
            <person name="Ma Y."/>
            <person name="Jiang K."/>
            <person name="Xue Y."/>
        </authorList>
    </citation>
    <scope>NUCLEOTIDE SEQUENCE [LARGE SCALE GENOMIC DNA]</scope>
    <source>
        <strain evidence="12">H3B36</strain>
    </source>
</reference>
<dbReference type="Proteomes" id="UP000034029">
    <property type="component" value="Chromosome"/>
</dbReference>
<reference evidence="10 12" key="1">
    <citation type="journal article" date="2015" name="Int. J. Syst. Evol. Microbiol.">
        <title>Complete genome sequence of Salinicoccus halodurans H3B36, isolated from the Qaidam Basin in China.</title>
        <authorList>
            <person name="Jiang K."/>
            <person name="Xue Y."/>
            <person name="Ma Y."/>
        </authorList>
    </citation>
    <scope>NUCLEOTIDE SEQUENCE [LARGE SCALE GENOMIC DNA]</scope>
    <source>
        <strain evidence="10 12">H3B36</strain>
    </source>
</reference>
<dbReference type="InterPro" id="IPR006115">
    <property type="entry name" value="6PGDH_NADP-bd"/>
</dbReference>
<evidence type="ECO:0000256" key="2">
    <source>
        <dbReference type="ARBA" id="ARBA00013011"/>
    </source>
</evidence>
<dbReference type="SUPFAM" id="SSF48179">
    <property type="entry name" value="6-phosphogluconate dehydrogenase C-terminal domain-like"/>
    <property type="match status" value="1"/>
</dbReference>
<feature type="domain" description="6-phosphogluconate dehydrogenase NADP-binding" evidence="8">
    <location>
        <begin position="2"/>
        <end position="162"/>
    </location>
</feature>
<keyword evidence="5" id="KW-0520">NAD</keyword>
<dbReference type="PANTHER" id="PTHR43060">
    <property type="entry name" value="3-HYDROXYISOBUTYRATE DEHYDROGENASE-LIKE 1, MITOCHONDRIAL-RELATED"/>
    <property type="match status" value="1"/>
</dbReference>
<dbReference type="SUPFAM" id="SSF51735">
    <property type="entry name" value="NAD(P)-binding Rossmann-fold domains"/>
    <property type="match status" value="1"/>
</dbReference>
<dbReference type="Gene3D" id="1.10.1040.10">
    <property type="entry name" value="N-(1-d-carboxylethyl)-l-norvaline Dehydrogenase, domain 2"/>
    <property type="match status" value="1"/>
</dbReference>
<evidence type="ECO:0000256" key="1">
    <source>
        <dbReference type="ARBA" id="ARBA00009080"/>
    </source>
</evidence>
<evidence type="ECO:0000256" key="5">
    <source>
        <dbReference type="ARBA" id="ARBA00023027"/>
    </source>
</evidence>
<dbReference type="InterPro" id="IPR029154">
    <property type="entry name" value="HIBADH-like_NADP-bd"/>
</dbReference>
<dbReference type="GO" id="GO:0050661">
    <property type="term" value="F:NADP binding"/>
    <property type="evidence" value="ECO:0007669"/>
    <property type="project" value="InterPro"/>
</dbReference>
<feature type="active site" evidence="7">
    <location>
        <position position="171"/>
    </location>
</feature>
<evidence type="ECO:0000256" key="6">
    <source>
        <dbReference type="ARBA" id="ARBA00048640"/>
    </source>
</evidence>
<dbReference type="PANTHER" id="PTHR43060:SF3">
    <property type="entry name" value="2-HYDROXY-3-OXOPROPIONATE REDUCTASE"/>
    <property type="match status" value="1"/>
</dbReference>
<dbReference type="InterPro" id="IPR002204">
    <property type="entry name" value="3-OH-isobutyrate_DH-rel_CS"/>
</dbReference>
<evidence type="ECO:0000256" key="7">
    <source>
        <dbReference type="PIRSR" id="PIRSR000103-1"/>
    </source>
</evidence>
<dbReference type="GO" id="GO:0051287">
    <property type="term" value="F:NAD binding"/>
    <property type="evidence" value="ECO:0007669"/>
    <property type="project" value="InterPro"/>
</dbReference>
<sequence>MKIGFIGLGIMGAPMVKNLLKDNHTVYVNDLNKEAVESAVSHGATAVASLQEMAEKAEAFITMLPNGAIVKSVLFDAENGLYPHLKEGQAVVDMSSLTPTDSIEIGAKLEAKKVIFADAPVSGGEPLAITGELSVMVGCGEEHFARVEEIVASMSKSVIRVGDIGAGSTVKLSNQIIVNVNIAALSEAVVMAKKFDIDLEAMFEAIRNGLAGSNVMEAKFPKMIAEDYNPGGTININYKDLYNVTSTSDAEQLTLPLSNMVKEMYKSEVINGNGMNDHSGIIKYIERINNM</sequence>
<dbReference type="InterPro" id="IPR036291">
    <property type="entry name" value="NAD(P)-bd_dom_sf"/>
</dbReference>
<dbReference type="InterPro" id="IPR013328">
    <property type="entry name" value="6PGD_dom2"/>
</dbReference>
<reference evidence="11 13" key="3">
    <citation type="submission" date="2016-10" db="EMBL/GenBank/DDBJ databases">
        <authorList>
            <person name="Varghese N."/>
            <person name="Submissions S."/>
        </authorList>
    </citation>
    <scope>NUCLEOTIDE SEQUENCE [LARGE SCALE GENOMIC DNA]</scope>
    <source>
        <strain evidence="11 13">CGMCC 1.6501</strain>
    </source>
</reference>
<dbReference type="EMBL" id="CP011366">
    <property type="protein sequence ID" value="AKG75019.1"/>
    <property type="molecule type" value="Genomic_DNA"/>
</dbReference>
<evidence type="ECO:0000313" key="12">
    <source>
        <dbReference type="Proteomes" id="UP000034029"/>
    </source>
</evidence>
<name>A0A0F7HPD7_9STAP</name>
<dbReference type="GO" id="GO:0016054">
    <property type="term" value="P:organic acid catabolic process"/>
    <property type="evidence" value="ECO:0007669"/>
    <property type="project" value="UniProtKB-ARBA"/>
</dbReference>
<evidence type="ECO:0000313" key="13">
    <source>
        <dbReference type="Proteomes" id="UP000183090"/>
    </source>
</evidence>
<evidence type="ECO:0000259" key="8">
    <source>
        <dbReference type="Pfam" id="PF03446"/>
    </source>
</evidence>
<protein>
    <recommendedName>
        <fullName evidence="3">6-phosphogluconate dehydrogenase, decarboxylating</fullName>
        <ecNumber evidence="2">1.1.1.44</ecNumber>
    </recommendedName>
</protein>
<dbReference type="GO" id="GO:0004616">
    <property type="term" value="F:phosphogluconate dehydrogenase (decarboxylating) activity"/>
    <property type="evidence" value="ECO:0007669"/>
    <property type="project" value="UniProtKB-EC"/>
</dbReference>
<feature type="domain" description="3-hydroxyisobutyrate dehydrogenase-like NAD-binding" evidence="9">
    <location>
        <begin position="165"/>
        <end position="285"/>
    </location>
</feature>
<dbReference type="InterPro" id="IPR008927">
    <property type="entry name" value="6-PGluconate_DH-like_C_sf"/>
</dbReference>
<evidence type="ECO:0000313" key="11">
    <source>
        <dbReference type="EMBL" id="SFK66827.1"/>
    </source>
</evidence>
<dbReference type="EMBL" id="FOTB01000002">
    <property type="protein sequence ID" value="SFK66827.1"/>
    <property type="molecule type" value="Genomic_DNA"/>
</dbReference>